<evidence type="ECO:0000313" key="2">
    <source>
        <dbReference type="EMBL" id="PSS16856.1"/>
    </source>
</evidence>
<dbReference type="EMBL" id="KZ679012">
    <property type="protein sequence ID" value="PSS16856.1"/>
    <property type="molecule type" value="Genomic_DNA"/>
</dbReference>
<dbReference type="AlphaFoldDB" id="A0A2T3B0B9"/>
<name>A0A2T3B0B9_AMORE</name>
<evidence type="ECO:0000256" key="1">
    <source>
        <dbReference type="SAM" id="MobiDB-lite"/>
    </source>
</evidence>
<organism evidence="2 3">
    <name type="scientific">Amorphotheca resinae ATCC 22711</name>
    <dbReference type="NCBI Taxonomy" id="857342"/>
    <lineage>
        <taxon>Eukaryota</taxon>
        <taxon>Fungi</taxon>
        <taxon>Dikarya</taxon>
        <taxon>Ascomycota</taxon>
        <taxon>Pezizomycotina</taxon>
        <taxon>Leotiomycetes</taxon>
        <taxon>Helotiales</taxon>
        <taxon>Amorphothecaceae</taxon>
        <taxon>Amorphotheca</taxon>
    </lineage>
</organism>
<feature type="compositionally biased region" description="Basic and acidic residues" evidence="1">
    <location>
        <begin position="150"/>
        <end position="163"/>
    </location>
</feature>
<dbReference type="RefSeq" id="XP_024720364.1">
    <property type="nucleotide sequence ID" value="XM_024865800.1"/>
</dbReference>
<dbReference type="Proteomes" id="UP000241818">
    <property type="component" value="Unassembled WGS sequence"/>
</dbReference>
<feature type="compositionally biased region" description="Basic residues" evidence="1">
    <location>
        <begin position="164"/>
        <end position="179"/>
    </location>
</feature>
<proteinExistence type="predicted"/>
<feature type="region of interest" description="Disordered" evidence="1">
    <location>
        <begin position="92"/>
        <end position="113"/>
    </location>
</feature>
<evidence type="ECO:0000313" key="3">
    <source>
        <dbReference type="Proteomes" id="UP000241818"/>
    </source>
</evidence>
<accession>A0A2T3B0B9</accession>
<reference evidence="2 3" key="1">
    <citation type="journal article" date="2018" name="New Phytol.">
        <title>Comparative genomics and transcriptomics depict ericoid mycorrhizal fungi as versatile saprotrophs and plant mutualists.</title>
        <authorList>
            <person name="Martino E."/>
            <person name="Morin E."/>
            <person name="Grelet G.A."/>
            <person name="Kuo A."/>
            <person name="Kohler A."/>
            <person name="Daghino S."/>
            <person name="Barry K.W."/>
            <person name="Cichocki N."/>
            <person name="Clum A."/>
            <person name="Dockter R.B."/>
            <person name="Hainaut M."/>
            <person name="Kuo R.C."/>
            <person name="LaButti K."/>
            <person name="Lindahl B.D."/>
            <person name="Lindquist E.A."/>
            <person name="Lipzen A."/>
            <person name="Khouja H.R."/>
            <person name="Magnuson J."/>
            <person name="Murat C."/>
            <person name="Ohm R.A."/>
            <person name="Singer S.W."/>
            <person name="Spatafora J.W."/>
            <person name="Wang M."/>
            <person name="Veneault-Fourrey C."/>
            <person name="Henrissat B."/>
            <person name="Grigoriev I.V."/>
            <person name="Martin F.M."/>
            <person name="Perotto S."/>
        </authorList>
    </citation>
    <scope>NUCLEOTIDE SEQUENCE [LARGE SCALE GENOMIC DNA]</scope>
    <source>
        <strain evidence="2 3">ATCC 22711</strain>
    </source>
</reference>
<sequence>MADLLSTGCGNNAGWSQCTPYSSNISRGRGLEGSVGPLGPGPSPLPLTWGSLYSSGGSREPPAQLVRYNPRGVPRPAHDVDVDEIRLCRREEGSVQTSKEAQEGEGHQGRISFHPETYRDNLSLTMRHVHHLVANIQYDPIMNCGLAAERDHTERKAKEAKKAEKAKKAKKAKPSRWKF</sequence>
<feature type="region of interest" description="Disordered" evidence="1">
    <location>
        <begin position="150"/>
        <end position="179"/>
    </location>
</feature>
<keyword evidence="3" id="KW-1185">Reference proteome</keyword>
<protein>
    <submittedName>
        <fullName evidence="2">Uncharacterized protein</fullName>
    </submittedName>
</protein>
<dbReference type="InParanoid" id="A0A2T3B0B9"/>
<gene>
    <name evidence="2" type="ORF">M430DRAFT_28582</name>
</gene>
<dbReference type="GeneID" id="36573881"/>